<dbReference type="Proteomes" id="UP000000664">
    <property type="component" value="Chromosome"/>
</dbReference>
<protein>
    <recommendedName>
        <fullName evidence="2">Regulatory protein YycH domain-containing protein</fullName>
    </recommendedName>
</protein>
<dbReference type="CDD" id="cd15787">
    <property type="entry name" value="YycH_N"/>
    <property type="match status" value="1"/>
</dbReference>
<evidence type="ECO:0000256" key="1">
    <source>
        <dbReference type="SAM" id="Phobius"/>
    </source>
</evidence>
<reference evidence="3 4" key="1">
    <citation type="journal article" date="2006" name="Proc. Natl. Acad. Sci. U.S.A.">
        <title>Comparative genomics of the lactic acid bacteria.</title>
        <authorList>
            <person name="Makarova K."/>
            <person name="Slesarev A."/>
            <person name="Wolf Y."/>
            <person name="Sorokin A."/>
            <person name="Mirkin B."/>
            <person name="Koonin E."/>
            <person name="Pavlov A."/>
            <person name="Pavlova N."/>
            <person name="Karamychev V."/>
            <person name="Polouchine N."/>
            <person name="Shakhova V."/>
            <person name="Grigoriev I."/>
            <person name="Lou Y."/>
            <person name="Rohksar D."/>
            <person name="Lucas S."/>
            <person name="Huang K."/>
            <person name="Goodstein D.M."/>
            <person name="Hawkins T."/>
            <person name="Plengvidhya V."/>
            <person name="Welker D."/>
            <person name="Hughes J."/>
            <person name="Goh Y."/>
            <person name="Benson A."/>
            <person name="Baldwin K."/>
            <person name="Lee J.H."/>
            <person name="Diaz-Muniz I."/>
            <person name="Dosti B."/>
            <person name="Smeianov V."/>
            <person name="Wechter W."/>
            <person name="Barabote R."/>
            <person name="Lorca G."/>
            <person name="Altermann E."/>
            <person name="Barrangou R."/>
            <person name="Ganesan B."/>
            <person name="Xie Y."/>
            <person name="Rawsthorne H."/>
            <person name="Tamir D."/>
            <person name="Parker C."/>
            <person name="Breidt F."/>
            <person name="Broadbent J."/>
            <person name="Hutkins R."/>
            <person name="O'Sullivan D."/>
            <person name="Steele J."/>
            <person name="Unlu G."/>
            <person name="Saier M."/>
            <person name="Klaenhammer T."/>
            <person name="Richardson P."/>
            <person name="Kozyavkin S."/>
            <person name="Weimer B."/>
            <person name="Mills D."/>
        </authorList>
    </citation>
    <scope>NUCLEOTIDE SEQUENCE [LARGE SCALE GENOMIC DNA]</scope>
    <source>
        <strain evidence="4">ATCC 33323 / DSM 20243 / BCRC 14619 / CIP 102991 / JCM 1131 / KCTC 3163 / NCIMB 11718 / NCTC 13722 / AM63</strain>
    </source>
</reference>
<evidence type="ECO:0000313" key="3">
    <source>
        <dbReference type="EMBL" id="ABJ59478.1"/>
    </source>
</evidence>
<name>A0A805ZLX5_LACGA</name>
<feature type="domain" description="Regulatory protein YycH" evidence="2">
    <location>
        <begin position="48"/>
        <end position="453"/>
    </location>
</feature>
<dbReference type="KEGG" id="lga:LGAS_0066"/>
<evidence type="ECO:0000259" key="2">
    <source>
        <dbReference type="Pfam" id="PF07435"/>
    </source>
</evidence>
<dbReference type="AlphaFoldDB" id="A0A805ZLX5"/>
<keyword evidence="1" id="KW-1133">Transmembrane helix</keyword>
<dbReference type="Pfam" id="PF07435">
    <property type="entry name" value="YycH"/>
    <property type="match status" value="1"/>
</dbReference>
<sequence>MVEFGQIVLKEPAQLSTFLCHMKQLARKEKTGMRFKDKFSRIALRVSLIAMVALSIILSAIIWGSDARFSRIEETSNQTQIKDLGQRSLRDIYLPTQTFYFKDKQMYQVYDTKNNLPLEFSKLTQSVKPLLPIRVWSSQSKYEKLLKNPDYVQLTYPDQITISLFLTNVRKTDSREFNRFFVPARSSKYIYLGNDENYTIYRVRLNDVSFDNLVEHIQSAKTQMPVTLQKVHDDYLPFYDKNLSLPTYSYLTNEESDSYFVYRLLGSNNPTQHSSGESITYSNGVYERLIAAKHTHNYEYVDYQQDQVPKTISRKLNDSLYFVRKIGLSEPDLRFFDADNNTVIYQNYVEEYPIFLPGKYKMRAQVKFASNGMTINFNSLDLQIPIPTNGEKKTLIPTNEAMDELYQKGYHQKDIERIVIGYTAKSDNSKNKKLVDLEPAYYVKINKQWKTLDEWLNINNQITNSRKEGLVDGL</sequence>
<gene>
    <name evidence="3" type="ordered locus">LGAS_0066</name>
</gene>
<organism evidence="3 4">
    <name type="scientific">Lactobacillus gasseri (strain ATCC 33323 / DSM 20243 / BCRC 14619 / CIP 102991 / JCM 1131 / KCTC 3163 / NCIMB 11718 / NCTC 13722 / AM63)</name>
    <dbReference type="NCBI Taxonomy" id="324831"/>
    <lineage>
        <taxon>Bacteria</taxon>
        <taxon>Bacillati</taxon>
        <taxon>Bacillota</taxon>
        <taxon>Bacilli</taxon>
        <taxon>Lactobacillales</taxon>
        <taxon>Lactobacillaceae</taxon>
        <taxon>Lactobacillus</taxon>
    </lineage>
</organism>
<proteinExistence type="predicted"/>
<evidence type="ECO:0000313" key="4">
    <source>
        <dbReference type="Proteomes" id="UP000000664"/>
    </source>
</evidence>
<keyword evidence="1" id="KW-0472">Membrane</keyword>
<keyword evidence="1" id="KW-0812">Transmembrane</keyword>
<dbReference type="EMBL" id="CP000413">
    <property type="protein sequence ID" value="ABJ59478.1"/>
    <property type="molecule type" value="Genomic_DNA"/>
</dbReference>
<dbReference type="Gene3D" id="3.10.450.310">
    <property type="match status" value="1"/>
</dbReference>
<accession>A0A805ZLX5</accession>
<dbReference type="InterPro" id="IPR009996">
    <property type="entry name" value="YycH"/>
</dbReference>
<feature type="transmembrane region" description="Helical" evidence="1">
    <location>
        <begin position="42"/>
        <end position="63"/>
    </location>
</feature>